<dbReference type="RefSeq" id="WP_023391902.1">
    <property type="nucleotide sequence ID" value="NZ_KI535340.1"/>
</dbReference>
<feature type="chain" id="PRO_5039110840" evidence="2">
    <location>
        <begin position="28"/>
        <end position="212"/>
    </location>
</feature>
<dbReference type="GeneID" id="84817768"/>
<gene>
    <name evidence="3" type="ORF">GCWU000182_001260</name>
</gene>
<proteinExistence type="predicted"/>
<evidence type="ECO:0000256" key="2">
    <source>
        <dbReference type="SAM" id="SignalP"/>
    </source>
</evidence>
<reference evidence="3" key="1">
    <citation type="submission" date="2013-06" db="EMBL/GenBank/DDBJ databases">
        <authorList>
            <person name="Weinstock G."/>
            <person name="Sodergren E."/>
            <person name="Clifton S."/>
            <person name="Fulton L."/>
            <person name="Fulton B."/>
            <person name="Courtney L."/>
            <person name="Fronick C."/>
            <person name="Harrison M."/>
            <person name="Strong C."/>
            <person name="Farmer C."/>
            <person name="Delahaunty K."/>
            <person name="Markovic C."/>
            <person name="Hall O."/>
            <person name="Minx P."/>
            <person name="Tomlinson C."/>
            <person name="Mitreva M."/>
            <person name="Nelson J."/>
            <person name="Hou S."/>
            <person name="Wollam A."/>
            <person name="Pepin K.H."/>
            <person name="Johnson M."/>
            <person name="Bhonagiri V."/>
            <person name="Nash W.E."/>
            <person name="Warren W."/>
            <person name="Chinwalla A."/>
            <person name="Mardis E.R."/>
            <person name="Wilson R.K."/>
        </authorList>
    </citation>
    <scope>NUCLEOTIDE SEQUENCE [LARGE SCALE GENOMIC DNA]</scope>
    <source>
        <strain evidence="3">ATCC 49176</strain>
    </source>
</reference>
<dbReference type="AlphaFoldDB" id="W1Q5I5"/>
<evidence type="ECO:0000313" key="3">
    <source>
        <dbReference type="EMBL" id="ESK65099.1"/>
    </source>
</evidence>
<comment type="caution">
    <text evidence="3">The sequence shown here is derived from an EMBL/GenBank/DDBJ whole genome shotgun (WGS) entry which is preliminary data.</text>
</comment>
<dbReference type="Proteomes" id="UP000019050">
    <property type="component" value="Unassembled WGS sequence"/>
</dbReference>
<dbReference type="HOGENOM" id="CLU_1297548_0_0_9"/>
<feature type="compositionally biased region" description="Low complexity" evidence="1">
    <location>
        <begin position="30"/>
        <end position="39"/>
    </location>
</feature>
<feature type="signal peptide" evidence="2">
    <location>
        <begin position="1"/>
        <end position="27"/>
    </location>
</feature>
<name>W1Q5I5_ABIDE</name>
<evidence type="ECO:0000313" key="4">
    <source>
        <dbReference type="Proteomes" id="UP000019050"/>
    </source>
</evidence>
<dbReference type="EMBL" id="ACIN03000013">
    <property type="protein sequence ID" value="ESK65099.1"/>
    <property type="molecule type" value="Genomic_DNA"/>
</dbReference>
<sequence>MKRSIPLLALASLALAGHLALTTVAQATESSAASSTSQESAKESSKNSFFKKSNESQAKSVQVGLPNAGYFNLPGNFQEQKGDTKDTTIHYLDKENQEELYIDIQDVKEGDLPEAFKKLKPLDYMAHNDMSVYAFKAHSKKVTTVPVDLGKPLGYVYQIDVTKSDDSRSVIIVFAHPDDANRIVRLTFFSSNEESLKNLVKHLEKWQAKPAN</sequence>
<keyword evidence="4" id="KW-1185">Reference proteome</keyword>
<keyword evidence="2" id="KW-0732">Signal</keyword>
<organism evidence="3 4">
    <name type="scientific">Abiotrophia defectiva ATCC 49176</name>
    <dbReference type="NCBI Taxonomy" id="592010"/>
    <lineage>
        <taxon>Bacteria</taxon>
        <taxon>Bacillati</taxon>
        <taxon>Bacillota</taxon>
        <taxon>Bacilli</taxon>
        <taxon>Lactobacillales</taxon>
        <taxon>Aerococcaceae</taxon>
        <taxon>Abiotrophia</taxon>
    </lineage>
</organism>
<feature type="region of interest" description="Disordered" evidence="1">
    <location>
        <begin position="30"/>
        <end position="53"/>
    </location>
</feature>
<accession>W1Q5I5</accession>
<dbReference type="STRING" id="592010.GCWU000182_001260"/>
<evidence type="ECO:0000256" key="1">
    <source>
        <dbReference type="SAM" id="MobiDB-lite"/>
    </source>
</evidence>
<protein>
    <submittedName>
        <fullName evidence="3">Uncharacterized protein</fullName>
    </submittedName>
</protein>